<reference evidence="1" key="1">
    <citation type="submission" date="2014-11" db="EMBL/GenBank/DDBJ databases">
        <authorList>
            <person name="Amaro Gonzalez C."/>
        </authorList>
    </citation>
    <scope>NUCLEOTIDE SEQUENCE</scope>
</reference>
<name>A0A0E9QYR1_ANGAN</name>
<proteinExistence type="predicted"/>
<dbReference type="EMBL" id="GBXM01087207">
    <property type="protein sequence ID" value="JAH21370.1"/>
    <property type="molecule type" value="Transcribed_RNA"/>
</dbReference>
<sequence>MLLIRLDLVVNAPLYFTHVQKYIAFLGICTVSRVSLGSFSCLAVSLSW</sequence>
<reference evidence="1" key="2">
    <citation type="journal article" date="2015" name="Fish Shellfish Immunol.">
        <title>Early steps in the European eel (Anguilla anguilla)-Vibrio vulnificus interaction in the gills: Role of the RtxA13 toxin.</title>
        <authorList>
            <person name="Callol A."/>
            <person name="Pajuelo D."/>
            <person name="Ebbesson L."/>
            <person name="Teles M."/>
            <person name="MacKenzie S."/>
            <person name="Amaro C."/>
        </authorList>
    </citation>
    <scope>NUCLEOTIDE SEQUENCE</scope>
</reference>
<organism evidence="1">
    <name type="scientific">Anguilla anguilla</name>
    <name type="common">European freshwater eel</name>
    <name type="synonym">Muraena anguilla</name>
    <dbReference type="NCBI Taxonomy" id="7936"/>
    <lineage>
        <taxon>Eukaryota</taxon>
        <taxon>Metazoa</taxon>
        <taxon>Chordata</taxon>
        <taxon>Craniata</taxon>
        <taxon>Vertebrata</taxon>
        <taxon>Euteleostomi</taxon>
        <taxon>Actinopterygii</taxon>
        <taxon>Neopterygii</taxon>
        <taxon>Teleostei</taxon>
        <taxon>Anguilliformes</taxon>
        <taxon>Anguillidae</taxon>
        <taxon>Anguilla</taxon>
    </lineage>
</organism>
<protein>
    <submittedName>
        <fullName evidence="1">Uncharacterized protein</fullName>
    </submittedName>
</protein>
<dbReference type="AlphaFoldDB" id="A0A0E9QYR1"/>
<accession>A0A0E9QYR1</accession>
<evidence type="ECO:0000313" key="1">
    <source>
        <dbReference type="EMBL" id="JAH21370.1"/>
    </source>
</evidence>